<dbReference type="Pfam" id="PF01814">
    <property type="entry name" value="Hemerythrin"/>
    <property type="match status" value="1"/>
</dbReference>
<dbReference type="Proteomes" id="UP000186096">
    <property type="component" value="Unassembled WGS sequence"/>
</dbReference>
<organism evidence="3 4">
    <name type="scientific">Microbispora rosea</name>
    <dbReference type="NCBI Taxonomy" id="58117"/>
    <lineage>
        <taxon>Bacteria</taxon>
        <taxon>Bacillati</taxon>
        <taxon>Actinomycetota</taxon>
        <taxon>Actinomycetes</taxon>
        <taxon>Streptosporangiales</taxon>
        <taxon>Streptosporangiaceae</taxon>
        <taxon>Microbispora</taxon>
    </lineage>
</organism>
<dbReference type="AlphaFoldDB" id="A0A1N7DDS0"/>
<feature type="region of interest" description="Disordered" evidence="1">
    <location>
        <begin position="1"/>
        <end position="21"/>
    </location>
</feature>
<evidence type="ECO:0000313" key="4">
    <source>
        <dbReference type="Proteomes" id="UP000186096"/>
    </source>
</evidence>
<protein>
    <submittedName>
        <fullName evidence="3">Hemerythrin HHE cation binding domain-containing protein</fullName>
    </submittedName>
</protein>
<feature type="domain" description="Hemerythrin-like" evidence="2">
    <location>
        <begin position="24"/>
        <end position="138"/>
    </location>
</feature>
<keyword evidence="4" id="KW-1185">Reference proteome</keyword>
<evidence type="ECO:0000313" key="3">
    <source>
        <dbReference type="EMBL" id="SIR74009.1"/>
    </source>
</evidence>
<dbReference type="PANTHER" id="PTHR35585">
    <property type="entry name" value="HHE DOMAIN PROTEIN (AFU_ORTHOLOGUE AFUA_4G00730)"/>
    <property type="match status" value="1"/>
</dbReference>
<dbReference type="STRING" id="58117.SAMN05421833_11487"/>
<evidence type="ECO:0000259" key="2">
    <source>
        <dbReference type="Pfam" id="PF01814"/>
    </source>
</evidence>
<dbReference type="OrthoDB" id="9793637at2"/>
<gene>
    <name evidence="3" type="ORF">SAMN05421833_11487</name>
</gene>
<name>A0A1N7DDS0_9ACTN</name>
<dbReference type="EMBL" id="FTNI01000014">
    <property type="protein sequence ID" value="SIR74009.1"/>
    <property type="molecule type" value="Genomic_DNA"/>
</dbReference>
<dbReference type="RefSeq" id="WP_159454815.1">
    <property type="nucleotide sequence ID" value="NZ_FTNI01000014.1"/>
</dbReference>
<sequence length="188" mass="22207">MRRRPPALTHVREAPARQEPKKATRVLVEHHEVLRDLMRKLTETPRSEPGRRRALADELFDELWMHERIEEEIFYPAVRDITPAIAAAWSEHRQLSDQLAALTCAGPHTERFDRELGVLRDVLRSHAHLDEEQHMFPEIERFADEELLLDLGDRLQARLRRLRSSRRFRTLLRLQRALLRRTARSAAP</sequence>
<dbReference type="InterPro" id="IPR012312">
    <property type="entry name" value="Hemerythrin-like"/>
</dbReference>
<reference evidence="4" key="1">
    <citation type="submission" date="2017-01" db="EMBL/GenBank/DDBJ databases">
        <authorList>
            <person name="Varghese N."/>
            <person name="Submissions S."/>
        </authorList>
    </citation>
    <scope>NUCLEOTIDE SEQUENCE [LARGE SCALE GENOMIC DNA]</scope>
    <source>
        <strain evidence="4">ATCC 12950</strain>
    </source>
</reference>
<evidence type="ECO:0000256" key="1">
    <source>
        <dbReference type="SAM" id="MobiDB-lite"/>
    </source>
</evidence>
<dbReference type="PANTHER" id="PTHR35585:SF1">
    <property type="entry name" value="HHE DOMAIN PROTEIN (AFU_ORTHOLOGUE AFUA_4G00730)"/>
    <property type="match status" value="1"/>
</dbReference>
<proteinExistence type="predicted"/>
<accession>A0A1N7DDS0</accession>
<dbReference type="Gene3D" id="1.20.120.520">
    <property type="entry name" value="nmb1532 protein domain like"/>
    <property type="match status" value="1"/>
</dbReference>
<feature type="compositionally biased region" description="Basic and acidic residues" evidence="1">
    <location>
        <begin position="10"/>
        <end position="21"/>
    </location>
</feature>